<reference evidence="3" key="1">
    <citation type="submission" date="2017-11" db="EMBL/GenBank/DDBJ databases">
        <authorList>
            <person name="Lima N.C."/>
            <person name="Parody-Merino A.M."/>
            <person name="Battley P.F."/>
            <person name="Fidler A.E."/>
            <person name="Prosdocimi F."/>
        </authorList>
    </citation>
    <scope>NUCLEOTIDE SEQUENCE [LARGE SCALE GENOMIC DNA]</scope>
</reference>
<protein>
    <submittedName>
        <fullName evidence="2">Uncharacterized protein</fullName>
    </submittedName>
</protein>
<reference evidence="3" key="2">
    <citation type="submission" date="2017-12" db="EMBL/GenBank/DDBJ databases">
        <title>Genome sequence of the Bar-tailed Godwit (Limosa lapponica baueri).</title>
        <authorList>
            <person name="Lima N.C.B."/>
            <person name="Parody-Merino A.M."/>
            <person name="Battley P.F."/>
            <person name="Fidler A.E."/>
            <person name="Prosdocimi F."/>
        </authorList>
    </citation>
    <scope>NUCLEOTIDE SEQUENCE [LARGE SCALE GENOMIC DNA]</scope>
</reference>
<dbReference type="EMBL" id="KZ505713">
    <property type="protein sequence ID" value="PKU46385.1"/>
    <property type="molecule type" value="Genomic_DNA"/>
</dbReference>
<organism evidence="2 3">
    <name type="scientific">Limosa lapponica baueri</name>
    <dbReference type="NCBI Taxonomy" id="1758121"/>
    <lineage>
        <taxon>Eukaryota</taxon>
        <taxon>Metazoa</taxon>
        <taxon>Chordata</taxon>
        <taxon>Craniata</taxon>
        <taxon>Vertebrata</taxon>
        <taxon>Euteleostomi</taxon>
        <taxon>Archelosauria</taxon>
        <taxon>Archosauria</taxon>
        <taxon>Dinosauria</taxon>
        <taxon>Saurischia</taxon>
        <taxon>Theropoda</taxon>
        <taxon>Coelurosauria</taxon>
        <taxon>Aves</taxon>
        <taxon>Neognathae</taxon>
        <taxon>Neoaves</taxon>
        <taxon>Charadriiformes</taxon>
        <taxon>Scolopacidae</taxon>
        <taxon>Limosa</taxon>
    </lineage>
</organism>
<sequence length="79" mass="8751">MSKHQGSVKPYQKLQLSEYPDGTTKRPMGYLGFGNNMCVGSERQLAYLYFYGMLVILGPSGKERQALRSKKSGCAGDLL</sequence>
<evidence type="ECO:0000313" key="2">
    <source>
        <dbReference type="EMBL" id="PKU46385.1"/>
    </source>
</evidence>
<proteinExistence type="predicted"/>
<dbReference type="AlphaFoldDB" id="A0A2I0UK09"/>
<name>A0A2I0UK09_LIMLA</name>
<gene>
    <name evidence="2" type="ORF">llap_3312</name>
</gene>
<feature type="region of interest" description="Disordered" evidence="1">
    <location>
        <begin position="1"/>
        <end position="20"/>
    </location>
</feature>
<evidence type="ECO:0000256" key="1">
    <source>
        <dbReference type="SAM" id="MobiDB-lite"/>
    </source>
</evidence>
<dbReference type="Proteomes" id="UP000233556">
    <property type="component" value="Unassembled WGS sequence"/>
</dbReference>
<keyword evidence="3" id="KW-1185">Reference proteome</keyword>
<evidence type="ECO:0000313" key="3">
    <source>
        <dbReference type="Proteomes" id="UP000233556"/>
    </source>
</evidence>
<accession>A0A2I0UK09</accession>